<evidence type="ECO:0000256" key="6">
    <source>
        <dbReference type="RuleBase" id="RU003915"/>
    </source>
</evidence>
<dbReference type="Gene3D" id="3.10.50.40">
    <property type="match status" value="1"/>
</dbReference>
<dbReference type="EC" id="5.2.1.8" evidence="6"/>
<comment type="catalytic activity">
    <reaction evidence="1 5 6">
        <text>[protein]-peptidylproline (omega=180) = [protein]-peptidylproline (omega=0)</text>
        <dbReference type="Rhea" id="RHEA:16237"/>
        <dbReference type="Rhea" id="RHEA-COMP:10747"/>
        <dbReference type="Rhea" id="RHEA-COMP:10748"/>
        <dbReference type="ChEBI" id="CHEBI:83833"/>
        <dbReference type="ChEBI" id="CHEBI:83834"/>
        <dbReference type="EC" id="5.2.1.8"/>
    </reaction>
</comment>
<evidence type="ECO:0000259" key="7">
    <source>
        <dbReference type="PROSITE" id="PS50059"/>
    </source>
</evidence>
<sequence length="166" mass="18047">MPSTLKAYFCAIMLKKKLILIILLTVGAFSSCKKEEYDPEKQLKIDDAIIQEFITKNSIPAIKHESGIYYQILNPGSGSQVTVANSVSTTYEGRLLNGSIFDGGSADFPLSRVIVGWQIGIPLIKKGGKIRLIVPSVFAYSINPPQGSGIPKNAVLDFTVDLTNVQ</sequence>
<dbReference type="Proteomes" id="UP000199666">
    <property type="component" value="Unassembled WGS sequence"/>
</dbReference>
<dbReference type="SUPFAM" id="SSF54534">
    <property type="entry name" value="FKBP-like"/>
    <property type="match status" value="1"/>
</dbReference>
<feature type="domain" description="PPIase FKBP-type" evidence="7">
    <location>
        <begin position="84"/>
        <end position="166"/>
    </location>
</feature>
<proteinExistence type="inferred from homology"/>
<dbReference type="PROSITE" id="PS51257">
    <property type="entry name" value="PROKAR_LIPOPROTEIN"/>
    <property type="match status" value="1"/>
</dbReference>
<gene>
    <name evidence="8" type="ORF">SAMN04489864_109159</name>
</gene>
<evidence type="ECO:0000256" key="2">
    <source>
        <dbReference type="ARBA" id="ARBA00006577"/>
    </source>
</evidence>
<name>A0A1I2ZCK7_9SPHI</name>
<comment type="similarity">
    <text evidence="2 6">Belongs to the FKBP-type PPIase family.</text>
</comment>
<reference evidence="8 9" key="1">
    <citation type="submission" date="2016-10" db="EMBL/GenBank/DDBJ databases">
        <authorList>
            <person name="de Groot N.N."/>
        </authorList>
    </citation>
    <scope>NUCLEOTIDE SEQUENCE [LARGE SCALE GENOMIC DNA]</scope>
    <source>
        <strain evidence="8 9">DSM 18684</strain>
    </source>
</reference>
<evidence type="ECO:0000256" key="5">
    <source>
        <dbReference type="PROSITE-ProRule" id="PRU00277"/>
    </source>
</evidence>
<organism evidence="8 9">
    <name type="scientific">Pedobacter insulae</name>
    <dbReference type="NCBI Taxonomy" id="414048"/>
    <lineage>
        <taxon>Bacteria</taxon>
        <taxon>Pseudomonadati</taxon>
        <taxon>Bacteroidota</taxon>
        <taxon>Sphingobacteriia</taxon>
        <taxon>Sphingobacteriales</taxon>
        <taxon>Sphingobacteriaceae</taxon>
        <taxon>Pedobacter</taxon>
    </lineage>
</organism>
<evidence type="ECO:0000256" key="1">
    <source>
        <dbReference type="ARBA" id="ARBA00000971"/>
    </source>
</evidence>
<evidence type="ECO:0000313" key="9">
    <source>
        <dbReference type="Proteomes" id="UP000199666"/>
    </source>
</evidence>
<dbReference type="InterPro" id="IPR046357">
    <property type="entry name" value="PPIase_dom_sf"/>
</dbReference>
<keyword evidence="3 5" id="KW-0697">Rotamase</keyword>
<accession>A0A1I2ZCK7</accession>
<keyword evidence="9" id="KW-1185">Reference proteome</keyword>
<dbReference type="PANTHER" id="PTHR43811:SF19">
    <property type="entry name" value="39 KDA FK506-BINDING NUCLEAR PROTEIN"/>
    <property type="match status" value="1"/>
</dbReference>
<dbReference type="PROSITE" id="PS50059">
    <property type="entry name" value="FKBP_PPIASE"/>
    <property type="match status" value="1"/>
</dbReference>
<dbReference type="AlphaFoldDB" id="A0A1I2ZCK7"/>
<dbReference type="STRING" id="414048.SAMN04489864_109159"/>
<keyword evidence="4 5" id="KW-0413">Isomerase</keyword>
<evidence type="ECO:0000313" key="8">
    <source>
        <dbReference type="EMBL" id="SFH35598.1"/>
    </source>
</evidence>
<evidence type="ECO:0000256" key="3">
    <source>
        <dbReference type="ARBA" id="ARBA00023110"/>
    </source>
</evidence>
<protein>
    <recommendedName>
        <fullName evidence="6">Peptidyl-prolyl cis-trans isomerase</fullName>
        <ecNumber evidence="6">5.2.1.8</ecNumber>
    </recommendedName>
</protein>
<dbReference type="EMBL" id="FOPP01000009">
    <property type="protein sequence ID" value="SFH35598.1"/>
    <property type="molecule type" value="Genomic_DNA"/>
</dbReference>
<dbReference type="GO" id="GO:0003755">
    <property type="term" value="F:peptidyl-prolyl cis-trans isomerase activity"/>
    <property type="evidence" value="ECO:0007669"/>
    <property type="project" value="UniProtKB-UniRule"/>
</dbReference>
<dbReference type="Pfam" id="PF00254">
    <property type="entry name" value="FKBP_C"/>
    <property type="match status" value="1"/>
</dbReference>
<dbReference type="PANTHER" id="PTHR43811">
    <property type="entry name" value="FKBP-TYPE PEPTIDYL-PROLYL CIS-TRANS ISOMERASE FKPA"/>
    <property type="match status" value="1"/>
</dbReference>
<evidence type="ECO:0000256" key="4">
    <source>
        <dbReference type="ARBA" id="ARBA00023235"/>
    </source>
</evidence>
<dbReference type="InterPro" id="IPR001179">
    <property type="entry name" value="PPIase_FKBP_dom"/>
</dbReference>